<proteinExistence type="predicted"/>
<dbReference type="GeneID" id="17326057"/>
<dbReference type="Proteomes" id="UP000012073">
    <property type="component" value="Unassembled WGS sequence"/>
</dbReference>
<dbReference type="Gramene" id="CDF38456">
    <property type="protein sequence ID" value="CDF38456"/>
    <property type="gene ID" value="CHC_T00006185001"/>
</dbReference>
<evidence type="ECO:0000256" key="1">
    <source>
        <dbReference type="SAM" id="MobiDB-lite"/>
    </source>
</evidence>
<dbReference type="Pfam" id="PF04536">
    <property type="entry name" value="TPM_phosphatase"/>
    <property type="match status" value="1"/>
</dbReference>
<organism evidence="3 4">
    <name type="scientific">Chondrus crispus</name>
    <name type="common">Carrageen Irish moss</name>
    <name type="synonym">Polymorpha crispa</name>
    <dbReference type="NCBI Taxonomy" id="2769"/>
    <lineage>
        <taxon>Eukaryota</taxon>
        <taxon>Rhodophyta</taxon>
        <taxon>Florideophyceae</taxon>
        <taxon>Rhodymeniophycidae</taxon>
        <taxon>Gigartinales</taxon>
        <taxon>Gigartinaceae</taxon>
        <taxon>Chondrus</taxon>
    </lineage>
</organism>
<evidence type="ECO:0000259" key="2">
    <source>
        <dbReference type="Pfam" id="PF04536"/>
    </source>
</evidence>
<dbReference type="PANTHER" id="PTHR35514:SF1">
    <property type="entry name" value="THYLAKOID LUMENAL 15.0 KDA PROTEIN 2, CHLOROPLASTIC"/>
    <property type="match status" value="1"/>
</dbReference>
<dbReference type="PANTHER" id="PTHR35514">
    <property type="entry name" value="THYLAKOID LUMENAL 15.0 KDA PROTEIN 2, CHLOROPLASTIC"/>
    <property type="match status" value="1"/>
</dbReference>
<feature type="compositionally biased region" description="Low complexity" evidence="1">
    <location>
        <begin position="17"/>
        <end position="28"/>
    </location>
</feature>
<dbReference type="RefSeq" id="XP_005718349.1">
    <property type="nucleotide sequence ID" value="XM_005718292.1"/>
</dbReference>
<feature type="domain" description="TPM" evidence="2">
    <location>
        <begin position="76"/>
        <end position="188"/>
    </location>
</feature>
<dbReference type="KEGG" id="ccp:CHC_T00006185001"/>
<evidence type="ECO:0000313" key="3">
    <source>
        <dbReference type="EMBL" id="CDF38456.1"/>
    </source>
</evidence>
<name>R7QLV5_CHOCR</name>
<feature type="region of interest" description="Disordered" evidence="1">
    <location>
        <begin position="13"/>
        <end position="38"/>
    </location>
</feature>
<dbReference type="STRING" id="2769.R7QLV5"/>
<keyword evidence="4" id="KW-1185">Reference proteome</keyword>
<reference evidence="4" key="1">
    <citation type="journal article" date="2013" name="Proc. Natl. Acad. Sci. U.S.A.">
        <title>Genome structure and metabolic features in the red seaweed Chondrus crispus shed light on evolution of the Archaeplastida.</title>
        <authorList>
            <person name="Collen J."/>
            <person name="Porcel B."/>
            <person name="Carre W."/>
            <person name="Ball S.G."/>
            <person name="Chaparro C."/>
            <person name="Tonon T."/>
            <person name="Barbeyron T."/>
            <person name="Michel G."/>
            <person name="Noel B."/>
            <person name="Valentin K."/>
            <person name="Elias M."/>
            <person name="Artiguenave F."/>
            <person name="Arun A."/>
            <person name="Aury J.M."/>
            <person name="Barbosa-Neto J.F."/>
            <person name="Bothwell J.H."/>
            <person name="Bouget F.Y."/>
            <person name="Brillet L."/>
            <person name="Cabello-Hurtado F."/>
            <person name="Capella-Gutierrez S."/>
            <person name="Charrier B."/>
            <person name="Cladiere L."/>
            <person name="Cock J.M."/>
            <person name="Coelho S.M."/>
            <person name="Colleoni C."/>
            <person name="Czjzek M."/>
            <person name="Da Silva C."/>
            <person name="Delage L."/>
            <person name="Denoeud F."/>
            <person name="Deschamps P."/>
            <person name="Dittami S.M."/>
            <person name="Gabaldon T."/>
            <person name="Gachon C.M."/>
            <person name="Groisillier A."/>
            <person name="Herve C."/>
            <person name="Jabbari K."/>
            <person name="Katinka M."/>
            <person name="Kloareg B."/>
            <person name="Kowalczyk N."/>
            <person name="Labadie K."/>
            <person name="Leblanc C."/>
            <person name="Lopez P.J."/>
            <person name="McLachlan D.H."/>
            <person name="Meslet-Cladiere L."/>
            <person name="Moustafa A."/>
            <person name="Nehr Z."/>
            <person name="Nyvall Collen P."/>
            <person name="Panaud O."/>
            <person name="Partensky F."/>
            <person name="Poulain J."/>
            <person name="Rensing S.A."/>
            <person name="Rousvoal S."/>
            <person name="Samson G."/>
            <person name="Symeonidi A."/>
            <person name="Weissenbach J."/>
            <person name="Zambounis A."/>
            <person name="Wincker P."/>
            <person name="Boyen C."/>
        </authorList>
    </citation>
    <scope>NUCLEOTIDE SEQUENCE [LARGE SCALE GENOMIC DNA]</scope>
    <source>
        <strain evidence="4">cv. Stackhouse</strain>
    </source>
</reference>
<accession>R7QLV5</accession>
<dbReference type="AlphaFoldDB" id="R7QLV5"/>
<dbReference type="PhylomeDB" id="R7QLV5"/>
<evidence type="ECO:0000313" key="4">
    <source>
        <dbReference type="Proteomes" id="UP000012073"/>
    </source>
</evidence>
<dbReference type="OrthoDB" id="417797at2759"/>
<protein>
    <recommendedName>
        <fullName evidence="2">TPM domain-containing protein</fullName>
    </recommendedName>
</protein>
<gene>
    <name evidence="3" type="ORF">CHC_T00006185001</name>
</gene>
<sequence length="210" mass="23289">MSATTAFVLTASVRPYPQSRSPRMCQSRPPSPPPPVSRRQFGALLVALSSLALPRRASAREGVNRPELLPSEQTPVIDLERFLATGEVRRLRDRVSDLEKRTGFKVRVLTQRFPQTPGLAIRDYWGVDDDTVVMVADYFGGSQLLKFNVGKNVDKLLPPRFWSNLSANYGNKFYTDKNGEAAAIVNSVESIRVCLLRNGCATPPNLETAL</sequence>
<dbReference type="InterPro" id="IPR007621">
    <property type="entry name" value="TPM_dom"/>
</dbReference>
<dbReference type="EMBL" id="HG001932">
    <property type="protein sequence ID" value="CDF38456.1"/>
    <property type="molecule type" value="Genomic_DNA"/>
</dbReference>
<dbReference type="OMA" id="NNCAEVK"/>